<keyword evidence="2" id="KW-1185">Reference proteome</keyword>
<name>A0ABY9UA95_STRVL</name>
<gene>
    <name evidence="1" type="ORF">RI060_21660</name>
</gene>
<evidence type="ECO:0000313" key="1">
    <source>
        <dbReference type="EMBL" id="WND19801.1"/>
    </source>
</evidence>
<proteinExistence type="predicted"/>
<dbReference type="InterPro" id="IPR046200">
    <property type="entry name" value="DUF6233"/>
</dbReference>
<dbReference type="Pfam" id="PF19746">
    <property type="entry name" value="DUF6233"/>
    <property type="match status" value="1"/>
</dbReference>
<accession>A0ABY9UA95</accession>
<dbReference type="EMBL" id="CP134213">
    <property type="protein sequence ID" value="WND19801.1"/>
    <property type="molecule type" value="Genomic_DNA"/>
</dbReference>
<sequence>MNDEPPSRLDLLRFARRVVVQQAKVAVAQIDRWIAVEERREAERRRGIEARPPAPEWLLERGLSGRDAVYVHVGDCWNGGKRSKGIERDEARRALADGVKPCPQCRPDSALGFLD</sequence>
<protein>
    <submittedName>
        <fullName evidence="1">DUF6233 domain-containing protein</fullName>
    </submittedName>
</protein>
<dbReference type="Proteomes" id="UP001249394">
    <property type="component" value="Chromosome"/>
</dbReference>
<reference evidence="1 2" key="1">
    <citation type="submission" date="2023-09" db="EMBL/GenBank/DDBJ databases">
        <title>The genome sequence of Streptomyces anthocyanicus.</title>
        <authorList>
            <person name="Mo P."/>
        </authorList>
    </citation>
    <scope>NUCLEOTIDE SEQUENCE [LARGE SCALE GENOMIC DNA]</scope>
    <source>
        <strain evidence="1 2">JCM 4387</strain>
    </source>
</reference>
<organism evidence="1 2">
    <name type="scientific">Streptomyces violaceus</name>
    <name type="common">Streptomyces venezuelae</name>
    <dbReference type="NCBI Taxonomy" id="1936"/>
    <lineage>
        <taxon>Bacteria</taxon>
        <taxon>Bacillati</taxon>
        <taxon>Actinomycetota</taxon>
        <taxon>Actinomycetes</taxon>
        <taxon>Kitasatosporales</taxon>
        <taxon>Streptomycetaceae</taxon>
        <taxon>Streptomyces</taxon>
    </lineage>
</organism>
<evidence type="ECO:0000313" key="2">
    <source>
        <dbReference type="Proteomes" id="UP001249394"/>
    </source>
</evidence>